<reference evidence="2" key="1">
    <citation type="journal article" date="2022" name="Mol. Ecol. Resour.">
        <title>The genomes of chicory, endive, great burdock and yacon provide insights into Asteraceae palaeo-polyploidization history and plant inulin production.</title>
        <authorList>
            <person name="Fan W."/>
            <person name="Wang S."/>
            <person name="Wang H."/>
            <person name="Wang A."/>
            <person name="Jiang F."/>
            <person name="Liu H."/>
            <person name="Zhao H."/>
            <person name="Xu D."/>
            <person name="Zhang Y."/>
        </authorList>
    </citation>
    <scope>NUCLEOTIDE SEQUENCE [LARGE SCALE GENOMIC DNA]</scope>
    <source>
        <strain evidence="2">cv. Niubang</strain>
    </source>
</reference>
<evidence type="ECO:0000313" key="2">
    <source>
        <dbReference type="Proteomes" id="UP001055879"/>
    </source>
</evidence>
<evidence type="ECO:0000313" key="1">
    <source>
        <dbReference type="EMBL" id="KAI3669636.1"/>
    </source>
</evidence>
<accession>A0ACB8XNZ5</accession>
<organism evidence="1 2">
    <name type="scientific">Arctium lappa</name>
    <name type="common">Greater burdock</name>
    <name type="synonym">Lappa major</name>
    <dbReference type="NCBI Taxonomy" id="4217"/>
    <lineage>
        <taxon>Eukaryota</taxon>
        <taxon>Viridiplantae</taxon>
        <taxon>Streptophyta</taxon>
        <taxon>Embryophyta</taxon>
        <taxon>Tracheophyta</taxon>
        <taxon>Spermatophyta</taxon>
        <taxon>Magnoliopsida</taxon>
        <taxon>eudicotyledons</taxon>
        <taxon>Gunneridae</taxon>
        <taxon>Pentapetalae</taxon>
        <taxon>asterids</taxon>
        <taxon>campanulids</taxon>
        <taxon>Asterales</taxon>
        <taxon>Asteraceae</taxon>
        <taxon>Carduoideae</taxon>
        <taxon>Cardueae</taxon>
        <taxon>Arctiinae</taxon>
        <taxon>Arctium</taxon>
    </lineage>
</organism>
<sequence>MKPHLHPSPTLFVFMVILAIVVRFPTIRCQVTSRYDTCGESIECGSVQLEYPFWGSGRPAYCGHSGFQLTCRSDAFVLNYQSVEYRVLRMDSSTLTITVARNDLWATECPQYLHNTTYNTTLFNGNNFGQEDVSLYYGCNSTAQTFPTNEFNCNVNDTESDSYFYRTNLINNNLANFSVQCNDHITVPVNQTWATQLALPAATTDQLRSALTSGFNLQWTAYKNECDRCMQSDGRCGSNATSPESFACYCASGEFSLTCDNSNESEGKSFSNLDIPLRL</sequence>
<dbReference type="EMBL" id="CM042062">
    <property type="protein sequence ID" value="KAI3669636.1"/>
    <property type="molecule type" value="Genomic_DNA"/>
</dbReference>
<comment type="caution">
    <text evidence="1">The sequence shown here is derived from an EMBL/GenBank/DDBJ whole genome shotgun (WGS) entry which is preliminary data.</text>
</comment>
<proteinExistence type="predicted"/>
<keyword evidence="2" id="KW-1185">Reference proteome</keyword>
<gene>
    <name evidence="1" type="ORF">L6452_40944</name>
</gene>
<dbReference type="Proteomes" id="UP001055879">
    <property type="component" value="Linkage Group LG16"/>
</dbReference>
<protein>
    <submittedName>
        <fullName evidence="1">Uncharacterized protein</fullName>
    </submittedName>
</protein>
<name>A0ACB8XNZ5_ARCLA</name>
<reference evidence="1 2" key="2">
    <citation type="journal article" date="2022" name="Mol. Ecol. Resour.">
        <title>The genomes of chicory, endive, great burdock and yacon provide insights into Asteraceae paleo-polyploidization history and plant inulin production.</title>
        <authorList>
            <person name="Fan W."/>
            <person name="Wang S."/>
            <person name="Wang H."/>
            <person name="Wang A."/>
            <person name="Jiang F."/>
            <person name="Liu H."/>
            <person name="Zhao H."/>
            <person name="Xu D."/>
            <person name="Zhang Y."/>
        </authorList>
    </citation>
    <scope>NUCLEOTIDE SEQUENCE [LARGE SCALE GENOMIC DNA]</scope>
    <source>
        <strain evidence="2">cv. Niubang</strain>
    </source>
</reference>